<name>A0A9W9Z368_9CNID</name>
<comment type="similarity">
    <text evidence="1">Belongs to the peptidase M1 family.</text>
</comment>
<dbReference type="GO" id="GO:0006508">
    <property type="term" value="P:proteolysis"/>
    <property type="evidence" value="ECO:0007669"/>
    <property type="project" value="TreeGrafter"/>
</dbReference>
<dbReference type="Pfam" id="PF11838">
    <property type="entry name" value="ERAP1_C"/>
    <property type="match status" value="1"/>
</dbReference>
<dbReference type="GO" id="GO:0005737">
    <property type="term" value="C:cytoplasm"/>
    <property type="evidence" value="ECO:0007669"/>
    <property type="project" value="TreeGrafter"/>
</dbReference>
<proteinExistence type="inferred from homology"/>
<dbReference type="GO" id="GO:0042277">
    <property type="term" value="F:peptide binding"/>
    <property type="evidence" value="ECO:0007669"/>
    <property type="project" value="TreeGrafter"/>
</dbReference>
<dbReference type="GO" id="GO:0008270">
    <property type="term" value="F:zinc ion binding"/>
    <property type="evidence" value="ECO:0007669"/>
    <property type="project" value="TreeGrafter"/>
</dbReference>
<keyword evidence="4" id="KW-1185">Reference proteome</keyword>
<evidence type="ECO:0000313" key="4">
    <source>
        <dbReference type="Proteomes" id="UP001163046"/>
    </source>
</evidence>
<dbReference type="GO" id="GO:0070006">
    <property type="term" value="F:metalloaminopeptidase activity"/>
    <property type="evidence" value="ECO:0007669"/>
    <property type="project" value="TreeGrafter"/>
</dbReference>
<dbReference type="AlphaFoldDB" id="A0A9W9Z368"/>
<reference evidence="3" key="1">
    <citation type="submission" date="2023-01" db="EMBL/GenBank/DDBJ databases">
        <title>Genome assembly of the deep-sea coral Lophelia pertusa.</title>
        <authorList>
            <person name="Herrera S."/>
            <person name="Cordes E."/>
        </authorList>
    </citation>
    <scope>NUCLEOTIDE SEQUENCE</scope>
    <source>
        <strain evidence="3">USNM1676648</strain>
        <tissue evidence="3">Polyp</tissue>
    </source>
</reference>
<dbReference type="PANTHER" id="PTHR11533">
    <property type="entry name" value="PROTEASE M1 ZINC METALLOPROTEASE"/>
    <property type="match status" value="1"/>
</dbReference>
<dbReference type="InterPro" id="IPR024571">
    <property type="entry name" value="ERAP1-like_C_dom"/>
</dbReference>
<feature type="domain" description="ERAP1-like C-terminal" evidence="2">
    <location>
        <begin position="24"/>
        <end position="181"/>
    </location>
</feature>
<dbReference type="Gene3D" id="1.25.50.20">
    <property type="match status" value="1"/>
</dbReference>
<organism evidence="3 4">
    <name type="scientific">Desmophyllum pertusum</name>
    <dbReference type="NCBI Taxonomy" id="174260"/>
    <lineage>
        <taxon>Eukaryota</taxon>
        <taxon>Metazoa</taxon>
        <taxon>Cnidaria</taxon>
        <taxon>Anthozoa</taxon>
        <taxon>Hexacorallia</taxon>
        <taxon>Scleractinia</taxon>
        <taxon>Caryophylliina</taxon>
        <taxon>Caryophylliidae</taxon>
        <taxon>Desmophyllum</taxon>
    </lineage>
</organism>
<accession>A0A9W9Z368</accession>
<sequence length="212" mass="24490">MTLPNSLRKKSPVCTRSPAKVVNLTISPHIRDIVYHTAIKFGGIEEWEFMWQRYQNCIDPTEKSRILSALAGTKEPWLLNRILEYSLDESKIRTQDMLHAISGVGSHIYGRLLTWNFIRKNFDKIVKKVGKDAMEISYLISIASRGLNTEFQLQEVEAFIAEHKETLAPLRATKKALEYIRGCINWMKNHGKEVEEWLQSQVDSLSSRLEDL</sequence>
<dbReference type="GO" id="GO:0005615">
    <property type="term" value="C:extracellular space"/>
    <property type="evidence" value="ECO:0007669"/>
    <property type="project" value="TreeGrafter"/>
</dbReference>
<dbReference type="GO" id="GO:0043171">
    <property type="term" value="P:peptide catabolic process"/>
    <property type="evidence" value="ECO:0007669"/>
    <property type="project" value="TreeGrafter"/>
</dbReference>
<gene>
    <name evidence="3" type="ORF">OS493_009523</name>
</gene>
<protein>
    <recommendedName>
        <fullName evidence="2">ERAP1-like C-terminal domain-containing protein</fullName>
    </recommendedName>
</protein>
<evidence type="ECO:0000313" key="3">
    <source>
        <dbReference type="EMBL" id="KAJ7374180.1"/>
    </source>
</evidence>
<dbReference type="GO" id="GO:0016020">
    <property type="term" value="C:membrane"/>
    <property type="evidence" value="ECO:0007669"/>
    <property type="project" value="TreeGrafter"/>
</dbReference>
<dbReference type="Proteomes" id="UP001163046">
    <property type="component" value="Unassembled WGS sequence"/>
</dbReference>
<evidence type="ECO:0000259" key="2">
    <source>
        <dbReference type="Pfam" id="PF11838"/>
    </source>
</evidence>
<dbReference type="InterPro" id="IPR050344">
    <property type="entry name" value="Peptidase_M1_aminopeptidases"/>
</dbReference>
<comment type="caution">
    <text evidence="3">The sequence shown here is derived from an EMBL/GenBank/DDBJ whole genome shotgun (WGS) entry which is preliminary data.</text>
</comment>
<dbReference type="OrthoDB" id="6018855at2759"/>
<dbReference type="EMBL" id="MU826829">
    <property type="protein sequence ID" value="KAJ7374180.1"/>
    <property type="molecule type" value="Genomic_DNA"/>
</dbReference>
<dbReference type="PANTHER" id="PTHR11533:SF299">
    <property type="entry name" value="AMINOPEPTIDASE"/>
    <property type="match status" value="1"/>
</dbReference>
<evidence type="ECO:0000256" key="1">
    <source>
        <dbReference type="ARBA" id="ARBA00010136"/>
    </source>
</evidence>